<evidence type="ECO:0000256" key="2">
    <source>
        <dbReference type="SAM" id="Phobius"/>
    </source>
</evidence>
<keyword evidence="2" id="KW-0472">Membrane</keyword>
<evidence type="ECO:0000256" key="1">
    <source>
        <dbReference type="SAM" id="MobiDB-lite"/>
    </source>
</evidence>
<reference evidence="3 4" key="1">
    <citation type="journal article" date="2019" name="Environ. Microbiol.">
        <title>Species interactions and distinct microbial communities in high Arctic permafrost affected cryosols are associated with the CH4 and CO2 gas fluxes.</title>
        <authorList>
            <person name="Altshuler I."/>
            <person name="Hamel J."/>
            <person name="Turney S."/>
            <person name="Magnuson E."/>
            <person name="Levesque R."/>
            <person name="Greer C."/>
            <person name="Whyte L.G."/>
        </authorList>
    </citation>
    <scope>NUCLEOTIDE SEQUENCE [LARGE SCALE GENOMIC DNA]</scope>
    <source>
        <strain evidence="3 4">S9.3A</strain>
    </source>
</reference>
<feature type="transmembrane region" description="Helical" evidence="2">
    <location>
        <begin position="6"/>
        <end position="25"/>
    </location>
</feature>
<proteinExistence type="predicted"/>
<evidence type="ECO:0000313" key="3">
    <source>
        <dbReference type="EMBL" id="TPG14860.1"/>
    </source>
</evidence>
<keyword evidence="2" id="KW-1133">Transmembrane helix</keyword>
<protein>
    <submittedName>
        <fullName evidence="3">Uncharacterized protein</fullName>
    </submittedName>
</protein>
<dbReference type="OrthoDB" id="4807612at2"/>
<keyword evidence="4" id="KW-1185">Reference proteome</keyword>
<dbReference type="AlphaFoldDB" id="A0A502CQQ3"/>
<gene>
    <name evidence="3" type="ORF">EAH86_14975</name>
</gene>
<sequence length="66" mass="7238">MSGIWPYIAALIPSAGVGFLFWLVIKNMIEGDRKERLAHSQWDAQQAAQESAKDNSGHSANGEKIP</sequence>
<feature type="region of interest" description="Disordered" evidence="1">
    <location>
        <begin position="40"/>
        <end position="66"/>
    </location>
</feature>
<name>A0A502CQQ3_9MICO</name>
<accession>A0A502CQQ3</accession>
<evidence type="ECO:0000313" key="4">
    <source>
        <dbReference type="Proteomes" id="UP000317722"/>
    </source>
</evidence>
<keyword evidence="2" id="KW-0812">Transmembrane</keyword>
<organism evidence="3 4">
    <name type="scientific">Pedococcus bigeumensis</name>
    <dbReference type="NCBI Taxonomy" id="433644"/>
    <lineage>
        <taxon>Bacteria</taxon>
        <taxon>Bacillati</taxon>
        <taxon>Actinomycetota</taxon>
        <taxon>Actinomycetes</taxon>
        <taxon>Micrococcales</taxon>
        <taxon>Intrasporangiaceae</taxon>
        <taxon>Pedococcus</taxon>
    </lineage>
</organism>
<dbReference type="RefSeq" id="WP_140742156.1">
    <property type="nucleotide sequence ID" value="NZ_RCZM01000005.1"/>
</dbReference>
<dbReference type="Proteomes" id="UP000317722">
    <property type="component" value="Unassembled WGS sequence"/>
</dbReference>
<dbReference type="EMBL" id="RCZM01000005">
    <property type="protein sequence ID" value="TPG14860.1"/>
    <property type="molecule type" value="Genomic_DNA"/>
</dbReference>
<comment type="caution">
    <text evidence="3">The sequence shown here is derived from an EMBL/GenBank/DDBJ whole genome shotgun (WGS) entry which is preliminary data.</text>
</comment>